<name>B4VV95_9CYAN</name>
<organism evidence="3 4">
    <name type="scientific">Coleofasciculus chthonoplastes PCC 7420</name>
    <dbReference type="NCBI Taxonomy" id="118168"/>
    <lineage>
        <taxon>Bacteria</taxon>
        <taxon>Bacillati</taxon>
        <taxon>Cyanobacteriota</taxon>
        <taxon>Cyanophyceae</taxon>
        <taxon>Coleofasciculales</taxon>
        <taxon>Coleofasciculaceae</taxon>
        <taxon>Coleofasciculus</taxon>
    </lineage>
</organism>
<dbReference type="Proteomes" id="UP000003835">
    <property type="component" value="Unassembled WGS sequence"/>
</dbReference>
<dbReference type="GO" id="GO:0046906">
    <property type="term" value="F:tetrapyrrole binding"/>
    <property type="evidence" value="ECO:0007669"/>
    <property type="project" value="TreeGrafter"/>
</dbReference>
<dbReference type="Gene3D" id="1.25.40.620">
    <property type="match status" value="1"/>
</dbReference>
<dbReference type="PANTHER" id="PTHR34800:SF1">
    <property type="entry name" value="TETRAPYRROLE-BINDING PROTEIN, CHLOROPLASTIC"/>
    <property type="match status" value="1"/>
</dbReference>
<evidence type="ECO:0000259" key="2">
    <source>
        <dbReference type="Pfam" id="PF19955"/>
    </source>
</evidence>
<dbReference type="CDD" id="cd16383">
    <property type="entry name" value="GUN4"/>
    <property type="match status" value="1"/>
</dbReference>
<protein>
    <submittedName>
        <fullName evidence="3">GUN4-like family</fullName>
    </submittedName>
</protein>
<dbReference type="Gene3D" id="1.10.10.1770">
    <property type="entry name" value="Gun4-like"/>
    <property type="match status" value="1"/>
</dbReference>
<dbReference type="InterPro" id="IPR037215">
    <property type="entry name" value="GUN4-like_sf"/>
</dbReference>
<keyword evidence="4" id="KW-1185">Reference proteome</keyword>
<reference evidence="3 4" key="1">
    <citation type="submission" date="2008-07" db="EMBL/GenBank/DDBJ databases">
        <authorList>
            <person name="Tandeau de Marsac N."/>
            <person name="Ferriera S."/>
            <person name="Johnson J."/>
            <person name="Kravitz S."/>
            <person name="Beeson K."/>
            <person name="Sutton G."/>
            <person name="Rogers Y.-H."/>
            <person name="Friedman R."/>
            <person name="Frazier M."/>
            <person name="Venter J.C."/>
        </authorList>
    </citation>
    <scope>NUCLEOTIDE SEQUENCE [LARGE SCALE GENOMIC DNA]</scope>
    <source>
        <strain evidence="3 4">PCC 7420</strain>
    </source>
</reference>
<dbReference type="RefSeq" id="WP_006102443.1">
    <property type="nucleotide sequence ID" value="NZ_DS989854.1"/>
</dbReference>
<dbReference type="PANTHER" id="PTHR34800">
    <property type="entry name" value="TETRAPYRROLE-BINDING PROTEIN, CHLOROPLASTIC"/>
    <property type="match status" value="1"/>
</dbReference>
<dbReference type="Pfam" id="PF05419">
    <property type="entry name" value="GUN4"/>
    <property type="match status" value="1"/>
</dbReference>
<dbReference type="AlphaFoldDB" id="B4VV95"/>
<dbReference type="Pfam" id="PF19955">
    <property type="entry name" value="EAD1"/>
    <property type="match status" value="1"/>
</dbReference>
<dbReference type="OrthoDB" id="7915178at2"/>
<feature type="domain" description="GUN4-like" evidence="1">
    <location>
        <begin position="98"/>
        <end position="230"/>
    </location>
</feature>
<feature type="domain" description="Effector-associated" evidence="2">
    <location>
        <begin position="1"/>
        <end position="87"/>
    </location>
</feature>
<sequence length="259" mass="30159">MKLSGKQYEELQKVLESAFHTPSELERMVRFKLDENLHTIASNGNLSEIIFQLIAWAESKERVPELIKKACEAKPGNLDLKNFAERLVRIESEVKLCSEREIDYTRLRGWLEAKMWKEADQETERVMLKAASRGKKGWLDLESINKFPCQDLRTIDQLWVKYSKGHFGFSVQKCIWESVGGTPDSNWETYCLFGERVGWRLKGDDNEIRWLFYPDLTFKHSAPAGHLPCGSSIPLWRRFHSRGNCWLITLFLRVASCNL</sequence>
<dbReference type="STRING" id="118168.MC7420_4123"/>
<proteinExistence type="predicted"/>
<dbReference type="HOGENOM" id="CLU_037600_0_0_3"/>
<dbReference type="InterPro" id="IPR045430">
    <property type="entry name" value="EAD1"/>
</dbReference>
<dbReference type="InterPro" id="IPR008629">
    <property type="entry name" value="GUN4-like"/>
</dbReference>
<evidence type="ECO:0000313" key="4">
    <source>
        <dbReference type="Proteomes" id="UP000003835"/>
    </source>
</evidence>
<dbReference type="SUPFAM" id="SSF140869">
    <property type="entry name" value="GUN4-like"/>
    <property type="match status" value="1"/>
</dbReference>
<evidence type="ECO:0000313" key="3">
    <source>
        <dbReference type="EMBL" id="EDX74138.1"/>
    </source>
</evidence>
<evidence type="ECO:0000259" key="1">
    <source>
        <dbReference type="Pfam" id="PF05419"/>
    </source>
</evidence>
<dbReference type="eggNOG" id="COG4249">
    <property type="taxonomic scope" value="Bacteria"/>
</dbReference>
<dbReference type="EMBL" id="DS989854">
    <property type="protein sequence ID" value="EDX74138.1"/>
    <property type="molecule type" value="Genomic_DNA"/>
</dbReference>
<gene>
    <name evidence="3" type="ORF">MC7420_4123</name>
</gene>
<dbReference type="eggNOG" id="COG1100">
    <property type="taxonomic scope" value="Bacteria"/>
</dbReference>
<accession>B4VV95</accession>